<dbReference type="Gene3D" id="2.10.260.10">
    <property type="match status" value="1"/>
</dbReference>
<accession>A0A9D1DGN0</accession>
<proteinExistence type="predicted"/>
<dbReference type="SMART" id="SM00966">
    <property type="entry name" value="SpoVT_AbrB"/>
    <property type="match status" value="1"/>
</dbReference>
<dbReference type="InterPro" id="IPR052731">
    <property type="entry name" value="B_subtilis_Trans_State_Reg"/>
</dbReference>
<gene>
    <name evidence="2" type="ORF">IAA53_03110</name>
</gene>
<feature type="domain" description="SpoVT-AbrB" evidence="1">
    <location>
        <begin position="8"/>
        <end position="51"/>
    </location>
</feature>
<reference evidence="2" key="2">
    <citation type="journal article" date="2021" name="PeerJ">
        <title>Extensive microbial diversity within the chicken gut microbiome revealed by metagenomics and culture.</title>
        <authorList>
            <person name="Gilroy R."/>
            <person name="Ravi A."/>
            <person name="Getino M."/>
            <person name="Pursley I."/>
            <person name="Horton D.L."/>
            <person name="Alikhan N.F."/>
            <person name="Baker D."/>
            <person name="Gharbi K."/>
            <person name="Hall N."/>
            <person name="Watson M."/>
            <person name="Adriaenssens E.M."/>
            <person name="Foster-Nyarko E."/>
            <person name="Jarju S."/>
            <person name="Secka A."/>
            <person name="Antonio M."/>
            <person name="Oren A."/>
            <person name="Chaudhuri R.R."/>
            <person name="La Ragione R."/>
            <person name="Hildebrand F."/>
            <person name="Pallen M.J."/>
        </authorList>
    </citation>
    <scope>NUCLEOTIDE SEQUENCE</scope>
    <source>
        <strain evidence="2">ChiBcec15-4380</strain>
    </source>
</reference>
<dbReference type="PANTHER" id="PTHR36432">
    <property type="match status" value="1"/>
</dbReference>
<dbReference type="EMBL" id="DVHE01000022">
    <property type="protein sequence ID" value="HIR50267.1"/>
    <property type="molecule type" value="Genomic_DNA"/>
</dbReference>
<dbReference type="AlphaFoldDB" id="A0A9D1DGN0"/>
<dbReference type="SUPFAM" id="SSF89447">
    <property type="entry name" value="AbrB/MazE/MraZ-like"/>
    <property type="match status" value="1"/>
</dbReference>
<comment type="caution">
    <text evidence="2">The sequence shown here is derived from an EMBL/GenBank/DDBJ whole genome shotgun (WGS) entry which is preliminary data.</text>
</comment>
<evidence type="ECO:0000313" key="3">
    <source>
        <dbReference type="Proteomes" id="UP000824239"/>
    </source>
</evidence>
<dbReference type="GO" id="GO:0003677">
    <property type="term" value="F:DNA binding"/>
    <property type="evidence" value="ECO:0007669"/>
    <property type="project" value="InterPro"/>
</dbReference>
<dbReference type="InterPro" id="IPR037914">
    <property type="entry name" value="SpoVT-AbrB_sf"/>
</dbReference>
<name>A0A9D1DGN0_9FIRM</name>
<dbReference type="PANTHER" id="PTHR36432:SF4">
    <property type="entry name" value="TRANSITION STATE REGULATOR ABH-RELATED"/>
    <property type="match status" value="1"/>
</dbReference>
<evidence type="ECO:0000259" key="1">
    <source>
        <dbReference type="SMART" id="SM00966"/>
    </source>
</evidence>
<organism evidence="2 3">
    <name type="scientific">Candidatus Avoscillospira avicola</name>
    <dbReference type="NCBI Taxonomy" id="2840706"/>
    <lineage>
        <taxon>Bacteria</taxon>
        <taxon>Bacillati</taxon>
        <taxon>Bacillota</taxon>
        <taxon>Clostridia</taxon>
        <taxon>Eubacteriales</taxon>
        <taxon>Oscillospiraceae</taxon>
        <taxon>Oscillospiraceae incertae sedis</taxon>
        <taxon>Candidatus Avoscillospira</taxon>
    </lineage>
</organism>
<dbReference type="Pfam" id="PF04014">
    <property type="entry name" value="MazE_antitoxin"/>
    <property type="match status" value="1"/>
</dbReference>
<dbReference type="InterPro" id="IPR007159">
    <property type="entry name" value="SpoVT-AbrB_dom"/>
</dbReference>
<dbReference type="NCBIfam" id="TIGR01439">
    <property type="entry name" value="lp_hng_hel_AbrB"/>
    <property type="match status" value="1"/>
</dbReference>
<sequence>MKHTGMTRPVDDLGRIVIPKELRDSMDIRPTDRMEFWMTDAGMVLRKAEERCAVCGGVHGDMLDVDGMKFCRVCARKISKKLRTE</sequence>
<evidence type="ECO:0000313" key="2">
    <source>
        <dbReference type="EMBL" id="HIR50267.1"/>
    </source>
</evidence>
<protein>
    <submittedName>
        <fullName evidence="2">AbrB family transcriptional regulator</fullName>
    </submittedName>
</protein>
<reference evidence="2" key="1">
    <citation type="submission" date="2020-10" db="EMBL/GenBank/DDBJ databases">
        <authorList>
            <person name="Gilroy R."/>
        </authorList>
    </citation>
    <scope>NUCLEOTIDE SEQUENCE</scope>
    <source>
        <strain evidence="2">ChiBcec15-4380</strain>
    </source>
</reference>
<dbReference type="Proteomes" id="UP000824239">
    <property type="component" value="Unassembled WGS sequence"/>
</dbReference>